<gene>
    <name evidence="1" type="ORF">ACFQ3F_17385</name>
</gene>
<dbReference type="EMBL" id="JBHTLX010000021">
    <property type="protein sequence ID" value="MFD1249578.1"/>
    <property type="molecule type" value="Genomic_DNA"/>
</dbReference>
<sequence>MTHPESATSPGHSLLDLIARTAVVYDWGGRTAQLPDPLTAYLRAHDAVWPRDEHASGHRKRALAR</sequence>
<evidence type="ECO:0000313" key="2">
    <source>
        <dbReference type="Proteomes" id="UP001597229"/>
    </source>
</evidence>
<protein>
    <submittedName>
        <fullName evidence="1">Uncharacterized protein</fullName>
    </submittedName>
</protein>
<evidence type="ECO:0000313" key="1">
    <source>
        <dbReference type="EMBL" id="MFD1249578.1"/>
    </source>
</evidence>
<dbReference type="Proteomes" id="UP001597229">
    <property type="component" value="Unassembled WGS sequence"/>
</dbReference>
<organism evidence="1 2">
    <name type="scientific">Nocardioides ginsengisoli</name>
    <dbReference type="NCBI Taxonomy" id="363868"/>
    <lineage>
        <taxon>Bacteria</taxon>
        <taxon>Bacillati</taxon>
        <taxon>Actinomycetota</taxon>
        <taxon>Actinomycetes</taxon>
        <taxon>Propionibacteriales</taxon>
        <taxon>Nocardioidaceae</taxon>
        <taxon>Nocardioides</taxon>
    </lineage>
</organism>
<comment type="caution">
    <text evidence="1">The sequence shown here is derived from an EMBL/GenBank/DDBJ whole genome shotgun (WGS) entry which is preliminary data.</text>
</comment>
<reference evidence="2" key="1">
    <citation type="journal article" date="2019" name="Int. J. Syst. Evol. Microbiol.">
        <title>The Global Catalogue of Microorganisms (GCM) 10K type strain sequencing project: providing services to taxonomists for standard genome sequencing and annotation.</title>
        <authorList>
            <consortium name="The Broad Institute Genomics Platform"/>
            <consortium name="The Broad Institute Genome Sequencing Center for Infectious Disease"/>
            <person name="Wu L."/>
            <person name="Ma J."/>
        </authorList>
    </citation>
    <scope>NUCLEOTIDE SEQUENCE [LARGE SCALE GENOMIC DNA]</scope>
    <source>
        <strain evidence="2">CCUG 52478</strain>
    </source>
</reference>
<accession>A0ABW3W4Z9</accession>
<dbReference type="RefSeq" id="WP_367919917.1">
    <property type="nucleotide sequence ID" value="NZ_BAABAC010000024.1"/>
</dbReference>
<proteinExistence type="predicted"/>
<name>A0ABW3W4Z9_9ACTN</name>
<keyword evidence="2" id="KW-1185">Reference proteome</keyword>